<dbReference type="GeneTree" id="ENSGT00950000182995"/>
<evidence type="ECO:0000256" key="2">
    <source>
        <dbReference type="ARBA" id="ARBA00008872"/>
    </source>
</evidence>
<gene>
    <name evidence="13" type="primary">ODC1</name>
</gene>
<evidence type="ECO:0000256" key="5">
    <source>
        <dbReference type="ARBA" id="ARBA00023239"/>
    </source>
</evidence>
<dbReference type="AlphaFoldDB" id="A0AAY4CLX4"/>
<sequence>NAGAMANFNLHICRDGLTATDFRDNKIKELSVGNRDAFHTADLGNILQKHLCWKRNLPHVTPFYAMKCNNSLPILSMLADLGTSFDCASPAEIQSILSLDVHPSRIIYANPCKQESHIRYACNNGVQMMTFDCEEELVKIVDNHKNAKLVLRISVDDSKAALRLSSKFGTPLWQWPRLLERAKELCLEVIGISFHVGSGCSDPKAFSQAISDAHKAFTMGVELGFNMTLLDIGGGFPGSENTAVKFEDFAAEINLALDTYFPAQGKVKIIAEPGRYYVASSYTLALNIIGKKAVMKNHNDGNKGIMYYVNDGIHGSFNMDDPVNSNIQPYLHKKSRSDHHPYPSAIWGPTCDSFDLLVKHLFLPEMEVGDWLLVDNMGAYTCVMGSNFNGFRRADTYFVMSQDARCEADGVCKLLIGAPSFKAFQRPPAWPHRRNTQSRTHLKHIVCILC</sequence>
<dbReference type="PRINTS" id="PR01179">
    <property type="entry name" value="ODADCRBXLASE"/>
</dbReference>
<dbReference type="Ensembl" id="ENSDCDT00010041681.1">
    <property type="protein sequence ID" value="ENSDCDP00010033664.1"/>
    <property type="gene ID" value="ENSDCDG00010021425.1"/>
</dbReference>
<protein>
    <recommendedName>
        <fullName evidence="7">ornithine decarboxylase</fullName>
        <ecNumber evidence="7">4.1.1.17</ecNumber>
    </recommendedName>
</protein>
<dbReference type="EC" id="4.1.1.17" evidence="7"/>
<dbReference type="CDD" id="cd00622">
    <property type="entry name" value="PLPDE_III_ODC"/>
    <property type="match status" value="1"/>
</dbReference>
<organism evidence="13 14">
    <name type="scientific">Denticeps clupeoides</name>
    <name type="common">denticle herring</name>
    <dbReference type="NCBI Taxonomy" id="299321"/>
    <lineage>
        <taxon>Eukaryota</taxon>
        <taxon>Metazoa</taxon>
        <taxon>Chordata</taxon>
        <taxon>Craniata</taxon>
        <taxon>Vertebrata</taxon>
        <taxon>Euteleostomi</taxon>
        <taxon>Actinopterygii</taxon>
        <taxon>Neopterygii</taxon>
        <taxon>Teleostei</taxon>
        <taxon>Clupei</taxon>
        <taxon>Clupeiformes</taxon>
        <taxon>Denticipitoidei</taxon>
        <taxon>Denticipitidae</taxon>
        <taxon>Denticeps</taxon>
    </lineage>
</organism>
<comment type="pathway">
    <text evidence="6">Amine and polyamine biosynthesis; putrescine biosynthesis via L-ornithine pathway; putrescine from L-ornithine: step 1/1.</text>
</comment>
<evidence type="ECO:0000256" key="1">
    <source>
        <dbReference type="ARBA" id="ARBA00001933"/>
    </source>
</evidence>
<comment type="catalytic activity">
    <reaction evidence="10">
        <text>L-ornithine + H(+) = putrescine + CO2</text>
        <dbReference type="Rhea" id="RHEA:22964"/>
        <dbReference type="ChEBI" id="CHEBI:15378"/>
        <dbReference type="ChEBI" id="CHEBI:16526"/>
        <dbReference type="ChEBI" id="CHEBI:46911"/>
        <dbReference type="ChEBI" id="CHEBI:326268"/>
        <dbReference type="EC" id="4.1.1.17"/>
    </reaction>
</comment>
<dbReference type="SUPFAM" id="SSF50621">
    <property type="entry name" value="Alanine racemase C-terminal domain-like"/>
    <property type="match status" value="1"/>
</dbReference>
<dbReference type="Proteomes" id="UP000694580">
    <property type="component" value="Chromosome 14"/>
</dbReference>
<dbReference type="Gene3D" id="3.20.20.10">
    <property type="entry name" value="Alanine racemase"/>
    <property type="match status" value="1"/>
</dbReference>
<dbReference type="Pfam" id="PF02784">
    <property type="entry name" value="Orn_Arg_deC_N"/>
    <property type="match status" value="1"/>
</dbReference>
<feature type="active site" description="Proton donor" evidence="11">
    <location>
        <position position="351"/>
    </location>
</feature>
<evidence type="ECO:0000256" key="4">
    <source>
        <dbReference type="ARBA" id="ARBA00023115"/>
    </source>
</evidence>
<dbReference type="InterPro" id="IPR002433">
    <property type="entry name" value="Orn_de-COase"/>
</dbReference>
<dbReference type="Gene3D" id="2.40.37.10">
    <property type="entry name" value="Lyase, Ornithine Decarboxylase, Chain A, domain 1"/>
    <property type="match status" value="1"/>
</dbReference>
<dbReference type="GO" id="GO:0033387">
    <property type="term" value="P:putrescine biosynthetic process from arginine, via ornithine"/>
    <property type="evidence" value="ECO:0007669"/>
    <property type="project" value="TreeGrafter"/>
</dbReference>
<keyword evidence="14" id="KW-1185">Reference proteome</keyword>
<name>A0AAY4CLX4_9TELE</name>
<dbReference type="InterPro" id="IPR009006">
    <property type="entry name" value="Ala_racemase/Decarboxylase_C"/>
</dbReference>
<keyword evidence="5" id="KW-0456">Lyase</keyword>
<feature type="modified residue" description="N6-(pyridoxal phosphate)lysine" evidence="11">
    <location>
        <position position="67"/>
    </location>
</feature>
<dbReference type="FunFam" id="3.20.20.10:FF:000005">
    <property type="entry name" value="Ornithine decarboxylase"/>
    <property type="match status" value="1"/>
</dbReference>
<dbReference type="PRINTS" id="PR01182">
    <property type="entry name" value="ORNDCRBXLASE"/>
</dbReference>
<comment type="function">
    <text evidence="8">Catalyzes the first and rate-limiting step of polyamine biosynthesis that converts ornithine into putrescine, which is the precursor for the polyamines, spermidine and spermine. Polyamines are essential for cell proliferation and are implicated in cellular processes, ranging from DNA replication to apoptosis.</text>
</comment>
<dbReference type="PROSITE" id="PS00879">
    <property type="entry name" value="ODR_DC_2_2"/>
    <property type="match status" value="1"/>
</dbReference>
<reference evidence="13 14" key="1">
    <citation type="submission" date="2020-06" db="EMBL/GenBank/DDBJ databases">
        <authorList>
            <consortium name="Wellcome Sanger Institute Data Sharing"/>
        </authorList>
    </citation>
    <scope>NUCLEOTIDE SEQUENCE [LARGE SCALE GENOMIC DNA]</scope>
</reference>
<evidence type="ECO:0000256" key="10">
    <source>
        <dbReference type="ARBA" id="ARBA00049127"/>
    </source>
</evidence>
<comment type="similarity">
    <text evidence="2">Belongs to the Orn/Lys/Arg decarboxylase class-II family.</text>
</comment>
<dbReference type="GO" id="GO:0005737">
    <property type="term" value="C:cytoplasm"/>
    <property type="evidence" value="ECO:0007669"/>
    <property type="project" value="TreeGrafter"/>
</dbReference>
<dbReference type="InterPro" id="IPR022644">
    <property type="entry name" value="De-COase2_N"/>
</dbReference>
<dbReference type="PROSITE" id="PS00878">
    <property type="entry name" value="ODR_DC_2_1"/>
    <property type="match status" value="1"/>
</dbReference>
<evidence type="ECO:0000313" key="14">
    <source>
        <dbReference type="Proteomes" id="UP000694580"/>
    </source>
</evidence>
<keyword evidence="4" id="KW-0620">Polyamine biosynthesis</keyword>
<dbReference type="PANTHER" id="PTHR11482">
    <property type="entry name" value="ARGININE/DIAMINOPIMELATE/ORNITHINE DECARBOXYLASE"/>
    <property type="match status" value="1"/>
</dbReference>
<evidence type="ECO:0000256" key="8">
    <source>
        <dbReference type="ARBA" id="ARBA00037173"/>
    </source>
</evidence>
<keyword evidence="3 11" id="KW-0663">Pyridoxal phosphate</keyword>
<dbReference type="GO" id="GO:0004586">
    <property type="term" value="F:ornithine decarboxylase activity"/>
    <property type="evidence" value="ECO:0007669"/>
    <property type="project" value="UniProtKB-EC"/>
</dbReference>
<evidence type="ECO:0000259" key="12">
    <source>
        <dbReference type="Pfam" id="PF02784"/>
    </source>
</evidence>
<evidence type="ECO:0000256" key="9">
    <source>
        <dbReference type="ARBA" id="ARBA00046672"/>
    </source>
</evidence>
<evidence type="ECO:0000256" key="6">
    <source>
        <dbReference type="ARBA" id="ARBA00034115"/>
    </source>
</evidence>
<accession>A0AAY4CLX4</accession>
<comment type="cofactor">
    <cofactor evidence="1 11">
        <name>pyridoxal 5'-phosphate</name>
        <dbReference type="ChEBI" id="CHEBI:597326"/>
    </cofactor>
</comment>
<dbReference type="InterPro" id="IPR022653">
    <property type="entry name" value="De-COase2_pyr-phos_BS"/>
</dbReference>
<dbReference type="PANTHER" id="PTHR11482:SF6">
    <property type="entry name" value="ORNITHINE DECARBOXYLASE 1-RELATED"/>
    <property type="match status" value="1"/>
</dbReference>
<comment type="subunit">
    <text evidence="9">Homodimer. Only the dimer is catalytically active, as the active sites are constructed of residues from both monomers.</text>
</comment>
<evidence type="ECO:0000256" key="7">
    <source>
        <dbReference type="ARBA" id="ARBA00034138"/>
    </source>
</evidence>
<dbReference type="InterPro" id="IPR029066">
    <property type="entry name" value="PLP-binding_barrel"/>
</dbReference>
<evidence type="ECO:0000313" key="13">
    <source>
        <dbReference type="Ensembl" id="ENSDCDP00010033664.1"/>
    </source>
</evidence>
<reference evidence="13" key="2">
    <citation type="submission" date="2025-08" db="UniProtKB">
        <authorList>
            <consortium name="Ensembl"/>
        </authorList>
    </citation>
    <scope>IDENTIFICATION</scope>
</reference>
<feature type="domain" description="Orn/DAP/Arg decarboxylase 2 N-terminal" evidence="12">
    <location>
        <begin position="44"/>
        <end position="279"/>
    </location>
</feature>
<dbReference type="InterPro" id="IPR022657">
    <property type="entry name" value="De-COase2_CS"/>
</dbReference>
<evidence type="ECO:0000256" key="11">
    <source>
        <dbReference type="PIRSR" id="PIRSR600183-50"/>
    </source>
</evidence>
<reference evidence="13" key="3">
    <citation type="submission" date="2025-09" db="UniProtKB">
        <authorList>
            <consortium name="Ensembl"/>
        </authorList>
    </citation>
    <scope>IDENTIFICATION</scope>
</reference>
<evidence type="ECO:0000256" key="3">
    <source>
        <dbReference type="ARBA" id="ARBA00022898"/>
    </source>
</evidence>
<proteinExistence type="inferred from homology"/>
<dbReference type="InterPro" id="IPR000183">
    <property type="entry name" value="Orn/DAP/Arg_de-COase"/>
</dbReference>
<dbReference type="SUPFAM" id="SSF51419">
    <property type="entry name" value="PLP-binding barrel"/>
    <property type="match status" value="1"/>
</dbReference>